<keyword evidence="2" id="KW-1185">Reference proteome</keyword>
<comment type="caution">
    <text evidence="1">The sequence shown here is derived from an EMBL/GenBank/DDBJ whole genome shotgun (WGS) entry which is preliminary data.</text>
</comment>
<evidence type="ECO:0000313" key="2">
    <source>
        <dbReference type="Proteomes" id="UP001623661"/>
    </source>
</evidence>
<name>A0ABW8TS26_9CLOT</name>
<dbReference type="Pfam" id="PF15428">
    <property type="entry name" value="Imm26"/>
    <property type="match status" value="1"/>
</dbReference>
<reference evidence="1 2" key="1">
    <citation type="submission" date="2024-11" db="EMBL/GenBank/DDBJ databases">
        <authorList>
            <person name="Heng Y.C."/>
            <person name="Lim A.C.H."/>
            <person name="Lee J.K.Y."/>
            <person name="Kittelmann S."/>
        </authorList>
    </citation>
    <scope>NUCLEOTIDE SEQUENCE [LARGE SCALE GENOMIC DNA]</scope>
    <source>
        <strain evidence="1 2">WILCCON 0202</strain>
    </source>
</reference>
<sequence>MAHRIRIGNLYGIPLPNSKFAFGRYMRDASIAIYKHIGNDISDIPKDEDYQFIVGIYTADINKDLILIDNLPFENKEHEWPPPTYILDKISGEYEIYYRGEINRASKDKCIDMEKASIWHTNHIIDRILGDNKWGTKSKD</sequence>
<gene>
    <name evidence="1" type="ORF">ACJDUH_08185</name>
</gene>
<protein>
    <submittedName>
        <fullName evidence="1">Uncharacterized protein</fullName>
    </submittedName>
</protein>
<dbReference type="Proteomes" id="UP001623661">
    <property type="component" value="Unassembled WGS sequence"/>
</dbReference>
<proteinExistence type="predicted"/>
<dbReference type="InterPro" id="IPR029278">
    <property type="entry name" value="Imm26"/>
</dbReference>
<organism evidence="1 2">
    <name type="scientific">Candidatus Clostridium radicumherbarum</name>
    <dbReference type="NCBI Taxonomy" id="3381662"/>
    <lineage>
        <taxon>Bacteria</taxon>
        <taxon>Bacillati</taxon>
        <taxon>Bacillota</taxon>
        <taxon>Clostridia</taxon>
        <taxon>Eubacteriales</taxon>
        <taxon>Clostridiaceae</taxon>
        <taxon>Clostridium</taxon>
    </lineage>
</organism>
<dbReference type="EMBL" id="JBJHZY010000001">
    <property type="protein sequence ID" value="MFL0268078.1"/>
    <property type="molecule type" value="Genomic_DNA"/>
</dbReference>
<dbReference type="RefSeq" id="WP_406764661.1">
    <property type="nucleotide sequence ID" value="NZ_JBJHZY010000001.1"/>
</dbReference>
<accession>A0ABW8TS26</accession>
<evidence type="ECO:0000313" key="1">
    <source>
        <dbReference type="EMBL" id="MFL0268078.1"/>
    </source>
</evidence>